<dbReference type="PROSITE" id="PS51257">
    <property type="entry name" value="PROKAR_LIPOPROTEIN"/>
    <property type="match status" value="1"/>
</dbReference>
<feature type="region of interest" description="Disordered" evidence="1">
    <location>
        <begin position="27"/>
        <end position="69"/>
    </location>
</feature>
<feature type="compositionally biased region" description="Polar residues" evidence="1">
    <location>
        <begin position="36"/>
        <end position="57"/>
    </location>
</feature>
<proteinExistence type="predicted"/>
<sequence length="151" mass="15068">MMRLTLGATALVLPVLLLSGCGGDGDGKAGAQASSPAGTPQASSTEGAPQATRSSAAEPNGLAGTWKPINKSPIETLTITGNTVRTTGRLACPGTITGAGTAKPVITLKCGTDNADRKRGTLKLKPDGSALVISWDGPAWGGMIDSLKRAA</sequence>
<protein>
    <submittedName>
        <fullName evidence="2">Uncharacterized protein</fullName>
    </submittedName>
</protein>
<reference evidence="3" key="1">
    <citation type="journal article" date="2019" name="Int. J. Syst. Evol. Microbiol.">
        <title>The Global Catalogue of Microorganisms (GCM) 10K type strain sequencing project: providing services to taxonomists for standard genome sequencing and annotation.</title>
        <authorList>
            <consortium name="The Broad Institute Genomics Platform"/>
            <consortium name="The Broad Institute Genome Sequencing Center for Infectious Disease"/>
            <person name="Wu L."/>
            <person name="Ma J."/>
        </authorList>
    </citation>
    <scope>NUCLEOTIDE SEQUENCE [LARGE SCALE GENOMIC DNA]</scope>
    <source>
        <strain evidence="3">JCM 17933</strain>
    </source>
</reference>
<accession>A0ABP8R5H1</accession>
<dbReference type="EMBL" id="BAABHF010000060">
    <property type="protein sequence ID" value="GAA4518477.1"/>
    <property type="molecule type" value="Genomic_DNA"/>
</dbReference>
<organism evidence="2 3">
    <name type="scientific">Actinoallomurus oryzae</name>
    <dbReference type="NCBI Taxonomy" id="502180"/>
    <lineage>
        <taxon>Bacteria</taxon>
        <taxon>Bacillati</taxon>
        <taxon>Actinomycetota</taxon>
        <taxon>Actinomycetes</taxon>
        <taxon>Streptosporangiales</taxon>
        <taxon>Thermomonosporaceae</taxon>
        <taxon>Actinoallomurus</taxon>
    </lineage>
</organism>
<evidence type="ECO:0000256" key="1">
    <source>
        <dbReference type="SAM" id="MobiDB-lite"/>
    </source>
</evidence>
<dbReference type="Proteomes" id="UP001500503">
    <property type="component" value="Unassembled WGS sequence"/>
</dbReference>
<comment type="caution">
    <text evidence="2">The sequence shown here is derived from an EMBL/GenBank/DDBJ whole genome shotgun (WGS) entry which is preliminary data.</text>
</comment>
<evidence type="ECO:0000313" key="2">
    <source>
        <dbReference type="EMBL" id="GAA4518477.1"/>
    </source>
</evidence>
<gene>
    <name evidence="2" type="ORF">GCM10023191_092650</name>
</gene>
<evidence type="ECO:0000313" key="3">
    <source>
        <dbReference type="Proteomes" id="UP001500503"/>
    </source>
</evidence>
<dbReference type="RefSeq" id="WP_345475030.1">
    <property type="nucleotide sequence ID" value="NZ_BAABHF010000060.1"/>
</dbReference>
<name>A0ABP8R5H1_9ACTN</name>
<keyword evidence="3" id="KW-1185">Reference proteome</keyword>